<reference evidence="2 3" key="1">
    <citation type="submission" date="2020-08" db="EMBL/GenBank/DDBJ databases">
        <title>Plant Genome Project.</title>
        <authorList>
            <person name="Zhang R.-G."/>
        </authorList>
    </citation>
    <scope>NUCLEOTIDE SEQUENCE [LARGE SCALE GENOMIC DNA]</scope>
    <source>
        <tissue evidence="2">Rhizome</tissue>
    </source>
</reference>
<dbReference type="InterPro" id="IPR040256">
    <property type="entry name" value="At4g02000-like"/>
</dbReference>
<evidence type="ECO:0000313" key="2">
    <source>
        <dbReference type="EMBL" id="KAG6482722.1"/>
    </source>
</evidence>
<evidence type="ECO:0008006" key="4">
    <source>
        <dbReference type="Google" id="ProtNLM"/>
    </source>
</evidence>
<sequence>MDRHHMQVIQQFQLELSEARESAGKYKDNQQVNPANSMDSSSYNANQINVKDDIKSNALLGFTSDASVDGTTAYISTPNTSSKLRNAALTSPKVDFWQEPVSSTDCKLWVEPTLEDFDMIRGVWFIGGVPLRIFKWTPYFSYTAESSVVPVWIRFPDLPIHMFSKVTLFSAASIIGKPIKIDEATADCSRLSVARVCVEIDLLKPKIEDFWIGIGEEKRLQRVEFEKHPSFCVQCLHLGHSVEECYASGSNAKSAGWGPALGP</sequence>
<dbReference type="PANTHER" id="PTHR31286">
    <property type="entry name" value="GLYCINE-RICH CELL WALL STRUCTURAL PROTEIN 1.8-LIKE"/>
    <property type="match status" value="1"/>
</dbReference>
<accession>A0A8J5F9D2</accession>
<keyword evidence="3" id="KW-1185">Reference proteome</keyword>
<evidence type="ECO:0000313" key="3">
    <source>
        <dbReference type="Proteomes" id="UP000734854"/>
    </source>
</evidence>
<feature type="region of interest" description="Disordered" evidence="1">
    <location>
        <begin position="20"/>
        <end position="41"/>
    </location>
</feature>
<dbReference type="PANTHER" id="PTHR31286:SF179">
    <property type="entry name" value="RNASE H TYPE-1 DOMAIN-CONTAINING PROTEIN"/>
    <property type="match status" value="1"/>
</dbReference>
<name>A0A8J5F9D2_ZINOF</name>
<protein>
    <recommendedName>
        <fullName evidence="4">DUF4283 domain-containing protein</fullName>
    </recommendedName>
</protein>
<evidence type="ECO:0000256" key="1">
    <source>
        <dbReference type="SAM" id="MobiDB-lite"/>
    </source>
</evidence>
<organism evidence="2 3">
    <name type="scientific">Zingiber officinale</name>
    <name type="common">Ginger</name>
    <name type="synonym">Amomum zingiber</name>
    <dbReference type="NCBI Taxonomy" id="94328"/>
    <lineage>
        <taxon>Eukaryota</taxon>
        <taxon>Viridiplantae</taxon>
        <taxon>Streptophyta</taxon>
        <taxon>Embryophyta</taxon>
        <taxon>Tracheophyta</taxon>
        <taxon>Spermatophyta</taxon>
        <taxon>Magnoliopsida</taxon>
        <taxon>Liliopsida</taxon>
        <taxon>Zingiberales</taxon>
        <taxon>Zingiberaceae</taxon>
        <taxon>Zingiber</taxon>
    </lineage>
</organism>
<feature type="compositionally biased region" description="Polar residues" evidence="1">
    <location>
        <begin position="29"/>
        <end position="41"/>
    </location>
</feature>
<proteinExistence type="predicted"/>
<dbReference type="AlphaFoldDB" id="A0A8J5F9D2"/>
<dbReference type="Proteomes" id="UP000734854">
    <property type="component" value="Unassembled WGS sequence"/>
</dbReference>
<gene>
    <name evidence="2" type="ORF">ZIOFF_059360</name>
</gene>
<comment type="caution">
    <text evidence="2">The sequence shown here is derived from an EMBL/GenBank/DDBJ whole genome shotgun (WGS) entry which is preliminary data.</text>
</comment>
<dbReference type="EMBL" id="JACMSC010000016">
    <property type="protein sequence ID" value="KAG6482722.1"/>
    <property type="molecule type" value="Genomic_DNA"/>
</dbReference>